<dbReference type="SUPFAM" id="SSF51445">
    <property type="entry name" value="(Trans)glycosidases"/>
    <property type="match status" value="1"/>
</dbReference>
<dbReference type="OrthoDB" id="428177at2759"/>
<comment type="similarity">
    <text evidence="1 4">Belongs to the glycosyl hydrolase 26 family.</text>
</comment>
<gene>
    <name evidence="6" type="ORF">SmJEL517_g01431</name>
</gene>
<evidence type="ECO:0000256" key="4">
    <source>
        <dbReference type="PROSITE-ProRule" id="PRU01100"/>
    </source>
</evidence>
<evidence type="ECO:0000313" key="7">
    <source>
        <dbReference type="Proteomes" id="UP000319731"/>
    </source>
</evidence>
<proteinExistence type="inferred from homology"/>
<dbReference type="EMBL" id="QEAO01000005">
    <property type="protein sequence ID" value="TPX36174.1"/>
    <property type="molecule type" value="Genomic_DNA"/>
</dbReference>
<evidence type="ECO:0000313" key="6">
    <source>
        <dbReference type="EMBL" id="TPX36174.1"/>
    </source>
</evidence>
<comment type="caution">
    <text evidence="6">The sequence shown here is derived from an EMBL/GenBank/DDBJ whole genome shotgun (WGS) entry which is preliminary data.</text>
</comment>
<dbReference type="GO" id="GO:0006080">
    <property type="term" value="P:substituted mannan metabolic process"/>
    <property type="evidence" value="ECO:0007669"/>
    <property type="project" value="InterPro"/>
</dbReference>
<evidence type="ECO:0000259" key="5">
    <source>
        <dbReference type="PROSITE" id="PS51764"/>
    </source>
</evidence>
<keyword evidence="2 4" id="KW-0378">Hydrolase</keyword>
<sequence>MTPLGTAFSAINSTHITDLANQVAAYNARGIDVFIRLAPEMNGNWYPWALRPIDFIQLWINVTNAVRAVAPRTAMVFAPQALPDGAFPVDASVTGDIDPANLEALDTNKNGVYDTDDNPYTPWWPGAQYVDWIGTSLYYFGPQCLKCPGNPYYGVNQVPPTTYFANTLLGGTYPFYDWVQSTNKPLSISEWGVAHYNAFTPNGTNGTYLPITAGAAELPQKRGWWLEGVANTATYVKFPLIKMFGLFEFRKVESGTARDFQLLNISNTNNITQNFMADLNSSGVAYQWAIYTPPPPPAANSTSPATVPQTGSALKPLSTAGGVITALMTGLLFTFP</sequence>
<dbReference type="GeneID" id="42002656"/>
<keyword evidence="3 4" id="KW-0326">Glycosidase</keyword>
<dbReference type="RefSeq" id="XP_031026487.1">
    <property type="nucleotide sequence ID" value="XM_031167359.1"/>
</dbReference>
<dbReference type="PANTHER" id="PTHR40079">
    <property type="entry name" value="MANNAN ENDO-1,4-BETA-MANNOSIDASE E-RELATED"/>
    <property type="match status" value="1"/>
</dbReference>
<dbReference type="STRING" id="1806994.A0A507CE21"/>
<protein>
    <recommendedName>
        <fullName evidence="5">GH26 domain-containing protein</fullName>
    </recommendedName>
</protein>
<feature type="active site" description="Proton donor" evidence="4">
    <location>
        <position position="40"/>
    </location>
</feature>
<dbReference type="AlphaFoldDB" id="A0A507CE21"/>
<dbReference type="Proteomes" id="UP000319731">
    <property type="component" value="Unassembled WGS sequence"/>
</dbReference>
<feature type="domain" description="GH26" evidence="5">
    <location>
        <begin position="1"/>
        <end position="278"/>
    </location>
</feature>
<dbReference type="PROSITE" id="PS51764">
    <property type="entry name" value="GH26"/>
    <property type="match status" value="1"/>
</dbReference>
<dbReference type="PANTHER" id="PTHR40079:SF4">
    <property type="entry name" value="GH26 DOMAIN-CONTAINING PROTEIN-RELATED"/>
    <property type="match status" value="1"/>
</dbReference>
<accession>A0A507CE21</accession>
<name>A0A507CE21_9FUNG</name>
<organism evidence="6 7">
    <name type="scientific">Synchytrium microbalum</name>
    <dbReference type="NCBI Taxonomy" id="1806994"/>
    <lineage>
        <taxon>Eukaryota</taxon>
        <taxon>Fungi</taxon>
        <taxon>Fungi incertae sedis</taxon>
        <taxon>Chytridiomycota</taxon>
        <taxon>Chytridiomycota incertae sedis</taxon>
        <taxon>Chytridiomycetes</taxon>
        <taxon>Synchytriales</taxon>
        <taxon>Synchytriaceae</taxon>
        <taxon>Synchytrium</taxon>
    </lineage>
</organism>
<evidence type="ECO:0000256" key="3">
    <source>
        <dbReference type="ARBA" id="ARBA00023295"/>
    </source>
</evidence>
<reference evidence="6 7" key="1">
    <citation type="journal article" date="2019" name="Sci. Rep.">
        <title>Comparative genomics of chytrid fungi reveal insights into the obligate biotrophic and pathogenic lifestyle of Synchytrium endobioticum.</title>
        <authorList>
            <person name="van de Vossenberg B.T.L.H."/>
            <person name="Warris S."/>
            <person name="Nguyen H.D.T."/>
            <person name="van Gent-Pelzer M.P.E."/>
            <person name="Joly D.L."/>
            <person name="van de Geest H.C."/>
            <person name="Bonants P.J.M."/>
            <person name="Smith D.S."/>
            <person name="Levesque C.A."/>
            <person name="van der Lee T.A.J."/>
        </authorList>
    </citation>
    <scope>NUCLEOTIDE SEQUENCE [LARGE SCALE GENOMIC DNA]</scope>
    <source>
        <strain evidence="6 7">JEL517</strain>
    </source>
</reference>
<dbReference type="GO" id="GO:0016985">
    <property type="term" value="F:mannan endo-1,4-beta-mannosidase activity"/>
    <property type="evidence" value="ECO:0007669"/>
    <property type="project" value="InterPro"/>
</dbReference>
<evidence type="ECO:0000256" key="2">
    <source>
        <dbReference type="ARBA" id="ARBA00022801"/>
    </source>
</evidence>
<dbReference type="Gene3D" id="3.20.20.80">
    <property type="entry name" value="Glycosidases"/>
    <property type="match status" value="1"/>
</dbReference>
<feature type="active site" description="Nucleophile" evidence="4">
    <location>
        <position position="190"/>
    </location>
</feature>
<dbReference type="InterPro" id="IPR000805">
    <property type="entry name" value="Glyco_hydro_26"/>
</dbReference>
<keyword evidence="7" id="KW-1185">Reference proteome</keyword>
<dbReference type="InterPro" id="IPR022790">
    <property type="entry name" value="GH26_dom"/>
</dbReference>
<evidence type="ECO:0000256" key="1">
    <source>
        <dbReference type="ARBA" id="ARBA00007754"/>
    </source>
</evidence>
<dbReference type="InterPro" id="IPR017853">
    <property type="entry name" value="GH"/>
</dbReference>